<evidence type="ECO:0000313" key="2">
    <source>
        <dbReference type="EMBL" id="KAI0499591.1"/>
    </source>
</evidence>
<dbReference type="SUPFAM" id="SSF52540">
    <property type="entry name" value="P-loop containing nucleoside triphosphate hydrolases"/>
    <property type="match status" value="1"/>
</dbReference>
<gene>
    <name evidence="2" type="ORF">KFK09_017797</name>
</gene>
<dbReference type="PANTHER" id="PTHR36766">
    <property type="entry name" value="PLANT BROAD-SPECTRUM MILDEW RESISTANCE PROTEIN RPW8"/>
    <property type="match status" value="1"/>
</dbReference>
<dbReference type="PANTHER" id="PTHR36766:SF70">
    <property type="entry name" value="DISEASE RESISTANCE PROTEIN RGA4"/>
    <property type="match status" value="1"/>
</dbReference>
<dbReference type="SMR" id="A0A8T3ATZ6"/>
<dbReference type="InterPro" id="IPR002182">
    <property type="entry name" value="NB-ARC"/>
</dbReference>
<sequence length="138" mass="15681">MGGIGKTTLAQKIYNNKKIQTEFQIKVWVSVSQSYNEIELLQQVIRGAGAYYGEAITRTELQPLLKSAVHGKSLFLVLDDVWRADVWINLFRNPLQSADAIVRILVTTRDENVAREMGVVHIHPVKQLSIQTSWEMLC</sequence>
<feature type="domain" description="NB-ARC" evidence="1">
    <location>
        <begin position="1"/>
        <end position="138"/>
    </location>
</feature>
<dbReference type="InterPro" id="IPR027417">
    <property type="entry name" value="P-loop_NTPase"/>
</dbReference>
<name>A0A8T3ATZ6_DENNO</name>
<proteinExistence type="predicted"/>
<protein>
    <recommendedName>
        <fullName evidence="1">NB-ARC domain-containing protein</fullName>
    </recommendedName>
</protein>
<dbReference type="Pfam" id="PF00931">
    <property type="entry name" value="NB-ARC"/>
    <property type="match status" value="1"/>
</dbReference>
<organism evidence="2 3">
    <name type="scientific">Dendrobium nobile</name>
    <name type="common">Orchid</name>
    <dbReference type="NCBI Taxonomy" id="94219"/>
    <lineage>
        <taxon>Eukaryota</taxon>
        <taxon>Viridiplantae</taxon>
        <taxon>Streptophyta</taxon>
        <taxon>Embryophyta</taxon>
        <taxon>Tracheophyta</taxon>
        <taxon>Spermatophyta</taxon>
        <taxon>Magnoliopsida</taxon>
        <taxon>Liliopsida</taxon>
        <taxon>Asparagales</taxon>
        <taxon>Orchidaceae</taxon>
        <taxon>Epidendroideae</taxon>
        <taxon>Malaxideae</taxon>
        <taxon>Dendrobiinae</taxon>
        <taxon>Dendrobium</taxon>
    </lineage>
</organism>
<dbReference type="AlphaFoldDB" id="A0A8T3ATZ6"/>
<evidence type="ECO:0000313" key="3">
    <source>
        <dbReference type="Proteomes" id="UP000829196"/>
    </source>
</evidence>
<accession>A0A8T3ATZ6</accession>
<keyword evidence="3" id="KW-1185">Reference proteome</keyword>
<comment type="caution">
    <text evidence="2">The sequence shown here is derived from an EMBL/GenBank/DDBJ whole genome shotgun (WGS) entry which is preliminary data.</text>
</comment>
<dbReference type="GO" id="GO:0043531">
    <property type="term" value="F:ADP binding"/>
    <property type="evidence" value="ECO:0007669"/>
    <property type="project" value="InterPro"/>
</dbReference>
<dbReference type="OrthoDB" id="5279713at2759"/>
<dbReference type="Gene3D" id="3.40.50.300">
    <property type="entry name" value="P-loop containing nucleotide triphosphate hydrolases"/>
    <property type="match status" value="1"/>
</dbReference>
<dbReference type="Proteomes" id="UP000829196">
    <property type="component" value="Unassembled WGS sequence"/>
</dbReference>
<reference evidence="2" key="1">
    <citation type="journal article" date="2022" name="Front. Genet.">
        <title>Chromosome-Scale Assembly of the Dendrobium nobile Genome Provides Insights Into the Molecular Mechanism of the Biosynthesis of the Medicinal Active Ingredient of Dendrobium.</title>
        <authorList>
            <person name="Xu Q."/>
            <person name="Niu S.-C."/>
            <person name="Li K.-L."/>
            <person name="Zheng P.-J."/>
            <person name="Zhang X.-J."/>
            <person name="Jia Y."/>
            <person name="Liu Y."/>
            <person name="Niu Y.-X."/>
            <person name="Yu L.-H."/>
            <person name="Chen D.-F."/>
            <person name="Zhang G.-Q."/>
        </authorList>
    </citation>
    <scope>NUCLEOTIDE SEQUENCE</scope>
    <source>
        <tissue evidence="2">Leaf</tissue>
    </source>
</reference>
<dbReference type="EMBL" id="JAGYWB010000013">
    <property type="protein sequence ID" value="KAI0499591.1"/>
    <property type="molecule type" value="Genomic_DNA"/>
</dbReference>
<evidence type="ECO:0000259" key="1">
    <source>
        <dbReference type="Pfam" id="PF00931"/>
    </source>
</evidence>